<dbReference type="PANTHER" id="PTHR35716">
    <property type="entry name" value="OS05G0574700 PROTEIN-RELATED"/>
    <property type="match status" value="1"/>
</dbReference>
<organism evidence="2 3">
    <name type="scientific">Granulosicoccus antarcticus IMCC3135</name>
    <dbReference type="NCBI Taxonomy" id="1192854"/>
    <lineage>
        <taxon>Bacteria</taxon>
        <taxon>Pseudomonadati</taxon>
        <taxon>Pseudomonadota</taxon>
        <taxon>Gammaproteobacteria</taxon>
        <taxon>Chromatiales</taxon>
        <taxon>Granulosicoccaceae</taxon>
        <taxon>Granulosicoccus</taxon>
    </lineage>
</organism>
<evidence type="ECO:0000313" key="2">
    <source>
        <dbReference type="EMBL" id="ASJ72478.1"/>
    </source>
</evidence>
<keyword evidence="1" id="KW-0812">Transmembrane</keyword>
<keyword evidence="1" id="KW-1133">Transmembrane helix</keyword>
<reference evidence="2 3" key="1">
    <citation type="submission" date="2016-12" db="EMBL/GenBank/DDBJ databases">
        <authorList>
            <person name="Song W.-J."/>
            <person name="Kurnit D.M."/>
        </authorList>
    </citation>
    <scope>NUCLEOTIDE SEQUENCE [LARGE SCALE GENOMIC DNA]</scope>
    <source>
        <strain evidence="2 3">IMCC3135</strain>
    </source>
</reference>
<feature type="transmembrane region" description="Helical" evidence="1">
    <location>
        <begin position="20"/>
        <end position="42"/>
    </location>
</feature>
<accession>A0A2Z2NRW8</accession>
<evidence type="ECO:0008006" key="4">
    <source>
        <dbReference type="Google" id="ProtNLM"/>
    </source>
</evidence>
<dbReference type="Proteomes" id="UP000250079">
    <property type="component" value="Chromosome"/>
</dbReference>
<dbReference type="KEGG" id="gai:IMCC3135_11950"/>
<dbReference type="EMBL" id="CP018632">
    <property type="protein sequence ID" value="ASJ72478.1"/>
    <property type="molecule type" value="Genomic_DNA"/>
</dbReference>
<evidence type="ECO:0000256" key="1">
    <source>
        <dbReference type="SAM" id="Phobius"/>
    </source>
</evidence>
<protein>
    <recommendedName>
        <fullName evidence="4">DUF4864 domain-containing protein</fullName>
    </recommendedName>
</protein>
<dbReference type="Pfam" id="PF16156">
    <property type="entry name" value="DUF4864"/>
    <property type="match status" value="1"/>
</dbReference>
<dbReference type="AlphaFoldDB" id="A0A2Z2NRW8"/>
<keyword evidence="1" id="KW-0472">Membrane</keyword>
<gene>
    <name evidence="2" type="ORF">IMCC3135_11950</name>
</gene>
<evidence type="ECO:0000313" key="3">
    <source>
        <dbReference type="Proteomes" id="UP000250079"/>
    </source>
</evidence>
<proteinExistence type="predicted"/>
<dbReference type="InterPro" id="IPR032347">
    <property type="entry name" value="DUF4864"/>
</dbReference>
<name>A0A2Z2NRW8_9GAMM</name>
<keyword evidence="3" id="KW-1185">Reference proteome</keyword>
<sequence length="183" mass="19880">MANSTQLWLAIPTITGLARFLLKTATGNTLALLIVLASTMAYSQTSLASSRIIEPNENFTPQQVVQIVVDSLKHNDADNDAGIATVFRFASPANKISTGPLNRFRAMIKKGFPDMLNHSNARYEAMKVSGNTAIQAVWLMTHSGKEIGYAFQLSKQSGGQNANMWLTDRVIPLGIGKESGLRI</sequence>